<dbReference type="Pfam" id="PF13671">
    <property type="entry name" value="AAA_33"/>
    <property type="match status" value="1"/>
</dbReference>
<proteinExistence type="predicted"/>
<accession>A0A0L6CJL1</accession>
<evidence type="ECO:0000313" key="2">
    <source>
        <dbReference type="Proteomes" id="UP000037397"/>
    </source>
</evidence>
<sequence length="185" mass="19818">MPRLIVLNGPPAVGKSTLASRYVDEHRLAIALDLDRLRLLAFGAADVAGVPAMNATRDLALGAARAHLRAGRDVVVPQYLGRPDYLEALEGLAAEVGADFHEIVLMDSEQRLEQRFAERTAAATRIEHVAAAAGIQDEGPESLAAMRARLVELVATRPHAVVIECPEGTEDITYRAVLRAIGDPA</sequence>
<dbReference type="OrthoDB" id="7837405at2"/>
<evidence type="ECO:0000313" key="1">
    <source>
        <dbReference type="EMBL" id="KNX37971.1"/>
    </source>
</evidence>
<name>A0A0L6CJL1_9MICO</name>
<dbReference type="SUPFAM" id="SSF52540">
    <property type="entry name" value="P-loop containing nucleoside triphosphate hydrolases"/>
    <property type="match status" value="1"/>
</dbReference>
<dbReference type="AlphaFoldDB" id="A0A0L6CJL1"/>
<dbReference type="Proteomes" id="UP000037397">
    <property type="component" value="Unassembled WGS sequence"/>
</dbReference>
<comment type="caution">
    <text evidence="1">The sequence shown here is derived from an EMBL/GenBank/DDBJ whole genome shotgun (WGS) entry which is preliminary data.</text>
</comment>
<dbReference type="STRING" id="1631356.VV01_13710"/>
<keyword evidence="2" id="KW-1185">Reference proteome</keyword>
<organism evidence="1 2">
    <name type="scientific">Luteipulveratus halotolerans</name>
    <dbReference type="NCBI Taxonomy" id="1631356"/>
    <lineage>
        <taxon>Bacteria</taxon>
        <taxon>Bacillati</taxon>
        <taxon>Actinomycetota</taxon>
        <taxon>Actinomycetes</taxon>
        <taxon>Micrococcales</taxon>
        <taxon>Dermacoccaceae</taxon>
        <taxon>Luteipulveratus</taxon>
    </lineage>
</organism>
<reference evidence="2" key="1">
    <citation type="submission" date="2015-03" db="EMBL/GenBank/DDBJ databases">
        <title>Luteipulveratus halotolerans sp. nov., a novel actinobacterium (Dermacoccaceae) from Sarawak, Malaysia.</title>
        <authorList>
            <person name="Juboi H."/>
            <person name="Basik A."/>
            <person name="Shamsul S.S."/>
            <person name="Arnold P."/>
            <person name="Schmitt E.K."/>
            <person name="Sanglier J.-J."/>
            <person name="Yeo T."/>
        </authorList>
    </citation>
    <scope>NUCLEOTIDE SEQUENCE [LARGE SCALE GENOMIC DNA]</scope>
    <source>
        <strain evidence="2">C296001</strain>
    </source>
</reference>
<gene>
    <name evidence="1" type="ORF">VV01_13710</name>
</gene>
<protein>
    <submittedName>
        <fullName evidence="1">Uncharacterized protein</fullName>
    </submittedName>
</protein>
<dbReference type="InterPro" id="IPR027417">
    <property type="entry name" value="P-loop_NTPase"/>
</dbReference>
<dbReference type="EMBL" id="LAIR01000002">
    <property type="protein sequence ID" value="KNX37971.1"/>
    <property type="molecule type" value="Genomic_DNA"/>
</dbReference>
<dbReference type="RefSeq" id="WP_050670372.1">
    <property type="nucleotide sequence ID" value="NZ_LAIR01000002.1"/>
</dbReference>
<dbReference type="Gene3D" id="3.40.50.300">
    <property type="entry name" value="P-loop containing nucleotide triphosphate hydrolases"/>
    <property type="match status" value="1"/>
</dbReference>